<dbReference type="AlphaFoldDB" id="A0A8H4BCD6"/>
<dbReference type="EMBL" id="JAAECE010000007">
    <property type="protein sequence ID" value="KAF1798892.1"/>
    <property type="molecule type" value="Genomic_DNA"/>
</dbReference>
<accession>A0A8H4BCD6</accession>
<organism evidence="1 2">
    <name type="scientific">Mucor circinelloides f. lusitanicus</name>
    <name type="common">Mucor racemosus var. lusitanicus</name>
    <dbReference type="NCBI Taxonomy" id="29924"/>
    <lineage>
        <taxon>Eukaryota</taxon>
        <taxon>Fungi</taxon>
        <taxon>Fungi incertae sedis</taxon>
        <taxon>Mucoromycota</taxon>
        <taxon>Mucoromycotina</taxon>
        <taxon>Mucoromycetes</taxon>
        <taxon>Mucorales</taxon>
        <taxon>Mucorineae</taxon>
        <taxon>Mucoraceae</taxon>
        <taxon>Mucor</taxon>
    </lineage>
</organism>
<proteinExistence type="predicted"/>
<evidence type="ECO:0000313" key="2">
    <source>
        <dbReference type="Proteomes" id="UP000469890"/>
    </source>
</evidence>
<name>A0A8H4BCD6_MUCCL</name>
<gene>
    <name evidence="1" type="ORF">FB192DRAFT_1393815</name>
</gene>
<protein>
    <submittedName>
        <fullName evidence="1">Uncharacterized protein</fullName>
    </submittedName>
</protein>
<dbReference type="Proteomes" id="UP000469890">
    <property type="component" value="Unassembled WGS sequence"/>
</dbReference>
<sequence length="218" mass="25381">MYKHLVQETRAKTLELYKSLLKSSKHYDHLGDAIRQQFKSNKHMKSRRKTLTLLTEAEQTLTYLDKGNNGDQEIVSKVNAYIQKYVKLPKPLPTTPPKAQHKKPAKIVERKPYQVAIATQHAMGFQFKRVRGWRQPVKTSMMIKSKVKATQTRIDKFQQYRAQLDMIRGERLFLQHLKCLPQDNLNGYEENIKMAMSAYNIKDTLRTAYSAAIPDNES</sequence>
<reference evidence="1 2" key="1">
    <citation type="submission" date="2019-09" db="EMBL/GenBank/DDBJ databases">
        <authorList>
            <consortium name="DOE Joint Genome Institute"/>
            <person name="Mondo S.J."/>
            <person name="Navarro-Mendoza M.I."/>
            <person name="Perez-Arques C."/>
            <person name="Panchal S."/>
            <person name="Nicolas F.E."/>
            <person name="Ganguly P."/>
            <person name="Pangilinan J."/>
            <person name="Grigoriev I."/>
            <person name="Heitman J."/>
            <person name="Sanya K."/>
            <person name="Garre V."/>
        </authorList>
    </citation>
    <scope>NUCLEOTIDE SEQUENCE [LARGE SCALE GENOMIC DNA]</scope>
    <source>
        <strain evidence="1 2">MU402</strain>
    </source>
</reference>
<evidence type="ECO:0000313" key="1">
    <source>
        <dbReference type="EMBL" id="KAF1798892.1"/>
    </source>
</evidence>
<comment type="caution">
    <text evidence="1">The sequence shown here is derived from an EMBL/GenBank/DDBJ whole genome shotgun (WGS) entry which is preliminary data.</text>
</comment>